<dbReference type="RefSeq" id="WP_095375603.1">
    <property type="nucleotide sequence ID" value="NZ_CP065682.1"/>
</dbReference>
<feature type="domain" description="CT398-like coiled coil hairpin" evidence="2">
    <location>
        <begin position="19"/>
        <end position="193"/>
    </location>
</feature>
<evidence type="ECO:0000313" key="6">
    <source>
        <dbReference type="Proteomes" id="UP000594979"/>
    </source>
</evidence>
<dbReference type="InterPro" id="IPR056003">
    <property type="entry name" value="CT398_CC_hairpin"/>
</dbReference>
<keyword evidence="1" id="KW-0175">Coiled coil</keyword>
<dbReference type="KEGG" id="bcau:I6G59_12395"/>
<evidence type="ECO:0000313" key="5">
    <source>
        <dbReference type="Proteomes" id="UP000216867"/>
    </source>
</evidence>
<gene>
    <name evidence="3" type="ORF">B8X04_04960</name>
    <name evidence="4" type="ORF">I6G59_12395</name>
</gene>
<reference evidence="4 6" key="2">
    <citation type="submission" date="2020-12" db="EMBL/GenBank/DDBJ databases">
        <title>FDA dAtabase for Regulatory Grade micrObial Sequences (FDA-ARGOS): Supporting development and validation of Infectious Disease Dx tests.</title>
        <authorList>
            <person name="Sproer C."/>
            <person name="Gronow S."/>
            <person name="Severitt S."/>
            <person name="Schroder I."/>
            <person name="Tallon L."/>
            <person name="Sadzewicz L."/>
            <person name="Zhao X."/>
            <person name="Boylan J."/>
            <person name="Ott S."/>
            <person name="Bowen H."/>
            <person name="Vavikolanu K."/>
            <person name="Mehta A."/>
            <person name="Aluvathingal J."/>
            <person name="Nadendla S."/>
            <person name="Lowell S."/>
            <person name="Myers T."/>
            <person name="Yan Y."/>
            <person name="Sichtig H."/>
        </authorList>
    </citation>
    <scope>NUCLEOTIDE SEQUENCE [LARGE SCALE GENOMIC DNA]</scope>
    <source>
        <strain evidence="4 6">FDAARGOS_902</strain>
    </source>
</reference>
<sequence>MILTAAQRTTLDELIELTARSRALRHEHDHPVDAPKLQELIDRHKALGAERDGVAKVIAGLEAETAELTAAIDKQTAQIEKKTAELNDGTGLTSRDLVHLQEEIAAHEGRVAEFEETELGAMERLEAAQGELARVEADITAVTAEGKVTQTGIKERKAALAEDLDELGSQEAQLKSDLPPDLVRRFEANVAQGGPGAAIIAGPHCQACGQEISGMTWHEWLAEDVNEVHACEECEAVLLRRG</sequence>
<dbReference type="Pfam" id="PF24481">
    <property type="entry name" value="CT398_CC"/>
    <property type="match status" value="1"/>
</dbReference>
<evidence type="ECO:0000313" key="3">
    <source>
        <dbReference type="EMBL" id="PAK96661.1"/>
    </source>
</evidence>
<dbReference type="Gene3D" id="1.10.287.1490">
    <property type="match status" value="1"/>
</dbReference>
<evidence type="ECO:0000259" key="2">
    <source>
        <dbReference type="Pfam" id="PF24481"/>
    </source>
</evidence>
<dbReference type="Proteomes" id="UP000594979">
    <property type="component" value="Chromosome"/>
</dbReference>
<dbReference type="Proteomes" id="UP000216867">
    <property type="component" value="Unassembled WGS sequence"/>
</dbReference>
<proteinExistence type="predicted"/>
<accession>A0A269ZGD5</accession>
<dbReference type="EMBL" id="NCWY01000003">
    <property type="protein sequence ID" value="PAK96661.1"/>
    <property type="molecule type" value="Genomic_DNA"/>
</dbReference>
<evidence type="ECO:0000313" key="4">
    <source>
        <dbReference type="EMBL" id="QPS32781.1"/>
    </source>
</evidence>
<organism evidence="3 5">
    <name type="scientific">Brevibacterium casei</name>
    <dbReference type="NCBI Taxonomy" id="33889"/>
    <lineage>
        <taxon>Bacteria</taxon>
        <taxon>Bacillati</taxon>
        <taxon>Actinomycetota</taxon>
        <taxon>Actinomycetes</taxon>
        <taxon>Micrococcales</taxon>
        <taxon>Brevibacteriaceae</taxon>
        <taxon>Brevibacterium</taxon>
    </lineage>
</organism>
<name>A0A269ZGD5_9MICO</name>
<evidence type="ECO:0000256" key="1">
    <source>
        <dbReference type="SAM" id="Coils"/>
    </source>
</evidence>
<dbReference type="EMBL" id="CP065682">
    <property type="protein sequence ID" value="QPS32781.1"/>
    <property type="molecule type" value="Genomic_DNA"/>
</dbReference>
<reference evidence="3 5" key="1">
    <citation type="submission" date="2017-04" db="EMBL/GenBank/DDBJ databases">
        <title>Kefir bacterial isolates.</title>
        <authorList>
            <person name="Kim Y."/>
            <person name="Blasche S."/>
            <person name="Patil K.R."/>
        </authorList>
    </citation>
    <scope>NUCLEOTIDE SEQUENCE [LARGE SCALE GENOMIC DNA]</scope>
    <source>
        <strain evidence="3 5">OG2</strain>
    </source>
</reference>
<dbReference type="AlphaFoldDB" id="A0A269ZGD5"/>
<protein>
    <recommendedName>
        <fullName evidence="2">CT398-like coiled coil hairpin domain-containing protein</fullName>
    </recommendedName>
</protein>
<feature type="coiled-coil region" evidence="1">
    <location>
        <begin position="58"/>
        <end position="145"/>
    </location>
</feature>